<evidence type="ECO:0000313" key="2">
    <source>
        <dbReference type="Proteomes" id="UP001054821"/>
    </source>
</evidence>
<comment type="caution">
    <text evidence="1">The sequence shown here is derived from an EMBL/GenBank/DDBJ whole genome shotgun (WGS) entry which is preliminary data.</text>
</comment>
<organism evidence="1 2">
    <name type="scientific">Prunus dulcis</name>
    <name type="common">Almond</name>
    <name type="synonym">Amygdalus dulcis</name>
    <dbReference type="NCBI Taxonomy" id="3755"/>
    <lineage>
        <taxon>Eukaryota</taxon>
        <taxon>Viridiplantae</taxon>
        <taxon>Streptophyta</taxon>
        <taxon>Embryophyta</taxon>
        <taxon>Tracheophyta</taxon>
        <taxon>Spermatophyta</taxon>
        <taxon>Magnoliopsida</taxon>
        <taxon>eudicotyledons</taxon>
        <taxon>Gunneridae</taxon>
        <taxon>Pentapetalae</taxon>
        <taxon>rosids</taxon>
        <taxon>fabids</taxon>
        <taxon>Rosales</taxon>
        <taxon>Rosaceae</taxon>
        <taxon>Amygdaloideae</taxon>
        <taxon>Amygdaleae</taxon>
        <taxon>Prunus</taxon>
    </lineage>
</organism>
<evidence type="ECO:0000313" key="1">
    <source>
        <dbReference type="EMBL" id="KAI5323570.1"/>
    </source>
</evidence>
<proteinExistence type="predicted"/>
<keyword evidence="2" id="KW-1185">Reference proteome</keyword>
<sequence>MDEKPYLTHLVWAAEAAARRRETSGSNQSSSWPEFVISDGENWLDLIGTSRRIDRDWWKILELGDALWELVAAGMLAAAE</sequence>
<accession>A0AAD4VEI3</accession>
<dbReference type="AlphaFoldDB" id="A0AAD4VEI3"/>
<dbReference type="EMBL" id="JAJFAZ020000006">
    <property type="protein sequence ID" value="KAI5323570.1"/>
    <property type="molecule type" value="Genomic_DNA"/>
</dbReference>
<name>A0AAD4VEI3_PRUDU</name>
<protein>
    <submittedName>
        <fullName evidence="1">Uncharacterized protein</fullName>
    </submittedName>
</protein>
<gene>
    <name evidence="1" type="ORF">L3X38_032642</name>
</gene>
<reference evidence="1 2" key="1">
    <citation type="journal article" date="2022" name="G3 (Bethesda)">
        <title>Whole-genome sequence and methylome profiling of the almond [Prunus dulcis (Mill.) D.A. Webb] cultivar 'Nonpareil'.</title>
        <authorList>
            <person name="D'Amico-Willman K.M."/>
            <person name="Ouma W.Z."/>
            <person name="Meulia T."/>
            <person name="Sideli G.M."/>
            <person name="Gradziel T.M."/>
            <person name="Fresnedo-Ramirez J."/>
        </authorList>
    </citation>
    <scope>NUCLEOTIDE SEQUENCE [LARGE SCALE GENOMIC DNA]</scope>
    <source>
        <strain evidence="1">Clone GOH B32 T37-40</strain>
    </source>
</reference>
<dbReference type="Proteomes" id="UP001054821">
    <property type="component" value="Chromosome 6"/>
</dbReference>